<gene>
    <name evidence="2" type="ORF">C2G38_2210334</name>
</gene>
<organism evidence="2 3">
    <name type="scientific">Gigaspora rosea</name>
    <dbReference type="NCBI Taxonomy" id="44941"/>
    <lineage>
        <taxon>Eukaryota</taxon>
        <taxon>Fungi</taxon>
        <taxon>Fungi incertae sedis</taxon>
        <taxon>Mucoromycota</taxon>
        <taxon>Glomeromycotina</taxon>
        <taxon>Glomeromycetes</taxon>
        <taxon>Diversisporales</taxon>
        <taxon>Gigasporaceae</taxon>
        <taxon>Gigaspora</taxon>
    </lineage>
</organism>
<feature type="transmembrane region" description="Helical" evidence="1">
    <location>
        <begin position="13"/>
        <end position="34"/>
    </location>
</feature>
<sequence>MALYVNLNWARPLLIQLINVLLLFMINFLCELFLAQFKKEKLNLLQWELNLLRNNNLALRASLQRELDRNIALRRRLFDISPAFREDYWRSWRNQEPSMQTPGDI</sequence>
<dbReference type="AlphaFoldDB" id="A0A397UF54"/>
<dbReference type="Proteomes" id="UP000266673">
    <property type="component" value="Unassembled WGS sequence"/>
</dbReference>
<keyword evidence="3" id="KW-1185">Reference proteome</keyword>
<keyword evidence="1" id="KW-0472">Membrane</keyword>
<name>A0A397UF54_9GLOM</name>
<accession>A0A397UF54</accession>
<proteinExistence type="predicted"/>
<keyword evidence="1" id="KW-1133">Transmembrane helix</keyword>
<reference evidence="2 3" key="1">
    <citation type="submission" date="2018-06" db="EMBL/GenBank/DDBJ databases">
        <title>Comparative genomics reveals the genomic features of Rhizophagus irregularis, R. cerebriforme, R. diaphanum and Gigaspora rosea, and their symbiotic lifestyle signature.</title>
        <authorList>
            <person name="Morin E."/>
            <person name="San Clemente H."/>
            <person name="Chen E.C.H."/>
            <person name="De La Providencia I."/>
            <person name="Hainaut M."/>
            <person name="Kuo A."/>
            <person name="Kohler A."/>
            <person name="Murat C."/>
            <person name="Tang N."/>
            <person name="Roy S."/>
            <person name="Loubradou J."/>
            <person name="Henrissat B."/>
            <person name="Grigoriev I.V."/>
            <person name="Corradi N."/>
            <person name="Roux C."/>
            <person name="Martin F.M."/>
        </authorList>
    </citation>
    <scope>NUCLEOTIDE SEQUENCE [LARGE SCALE GENOMIC DNA]</scope>
    <source>
        <strain evidence="2 3">DAOM 194757</strain>
    </source>
</reference>
<keyword evidence="1" id="KW-0812">Transmembrane</keyword>
<dbReference type="EMBL" id="QKWP01001443">
    <property type="protein sequence ID" value="RIB08922.1"/>
    <property type="molecule type" value="Genomic_DNA"/>
</dbReference>
<evidence type="ECO:0000313" key="2">
    <source>
        <dbReference type="EMBL" id="RIB08922.1"/>
    </source>
</evidence>
<protein>
    <submittedName>
        <fullName evidence="2">Uncharacterized protein</fullName>
    </submittedName>
</protein>
<evidence type="ECO:0000256" key="1">
    <source>
        <dbReference type="SAM" id="Phobius"/>
    </source>
</evidence>
<comment type="caution">
    <text evidence="2">The sequence shown here is derived from an EMBL/GenBank/DDBJ whole genome shotgun (WGS) entry which is preliminary data.</text>
</comment>
<evidence type="ECO:0000313" key="3">
    <source>
        <dbReference type="Proteomes" id="UP000266673"/>
    </source>
</evidence>